<evidence type="ECO:0000313" key="3">
    <source>
        <dbReference type="Proteomes" id="UP000265520"/>
    </source>
</evidence>
<reference evidence="2 3" key="1">
    <citation type="journal article" date="2018" name="Front. Plant Sci.">
        <title>Red Clover (Trifolium pratense) and Zigzag Clover (T. medium) - A Picture of Genomic Similarities and Differences.</title>
        <authorList>
            <person name="Dluhosova J."/>
            <person name="Istvanek J."/>
            <person name="Nedelnik J."/>
            <person name="Repkova J."/>
        </authorList>
    </citation>
    <scope>NUCLEOTIDE SEQUENCE [LARGE SCALE GENOMIC DNA]</scope>
    <source>
        <strain evidence="3">cv. 10/8</strain>
        <tissue evidence="2">Leaf</tissue>
    </source>
</reference>
<organism evidence="2 3">
    <name type="scientific">Trifolium medium</name>
    <dbReference type="NCBI Taxonomy" id="97028"/>
    <lineage>
        <taxon>Eukaryota</taxon>
        <taxon>Viridiplantae</taxon>
        <taxon>Streptophyta</taxon>
        <taxon>Embryophyta</taxon>
        <taxon>Tracheophyta</taxon>
        <taxon>Spermatophyta</taxon>
        <taxon>Magnoliopsida</taxon>
        <taxon>eudicotyledons</taxon>
        <taxon>Gunneridae</taxon>
        <taxon>Pentapetalae</taxon>
        <taxon>rosids</taxon>
        <taxon>fabids</taxon>
        <taxon>Fabales</taxon>
        <taxon>Fabaceae</taxon>
        <taxon>Papilionoideae</taxon>
        <taxon>50 kb inversion clade</taxon>
        <taxon>NPAAA clade</taxon>
        <taxon>Hologalegina</taxon>
        <taxon>IRL clade</taxon>
        <taxon>Trifolieae</taxon>
        <taxon>Trifolium</taxon>
    </lineage>
</organism>
<keyword evidence="1" id="KW-0812">Transmembrane</keyword>
<keyword evidence="3" id="KW-1185">Reference proteome</keyword>
<protein>
    <submittedName>
        <fullName evidence="2">LINE-1 reverse transcriptase like</fullName>
    </submittedName>
</protein>
<keyword evidence="2" id="KW-0808">Transferase</keyword>
<dbReference type="PANTHER" id="PTHR33116:SF78">
    <property type="entry name" value="OS12G0587133 PROTEIN"/>
    <property type="match status" value="1"/>
</dbReference>
<keyword evidence="2" id="KW-0695">RNA-directed DNA polymerase</keyword>
<keyword evidence="2" id="KW-0548">Nucleotidyltransferase</keyword>
<dbReference type="EMBL" id="LXQA010003368">
    <property type="protein sequence ID" value="MCH82219.1"/>
    <property type="molecule type" value="Genomic_DNA"/>
</dbReference>
<keyword evidence="1" id="KW-1133">Transmembrane helix</keyword>
<feature type="transmembrane region" description="Helical" evidence="1">
    <location>
        <begin position="144"/>
        <end position="169"/>
    </location>
</feature>
<dbReference type="PANTHER" id="PTHR33116">
    <property type="entry name" value="REVERSE TRANSCRIPTASE ZINC-BINDING DOMAIN-CONTAINING PROTEIN-RELATED-RELATED"/>
    <property type="match status" value="1"/>
</dbReference>
<dbReference type="AlphaFoldDB" id="A0A392M4L8"/>
<feature type="transmembrane region" description="Helical" evidence="1">
    <location>
        <begin position="25"/>
        <end position="45"/>
    </location>
</feature>
<proteinExistence type="predicted"/>
<sequence length="394" mass="45405">MSVLVNGSPTEEINIRRGLKQGDPLAPLLFLIVAEGLGALMRMVVDRGRFKPFSVGRGGMLISILQYVDDTLCIREATVENLWAVKAVLRGFEMASAEFLNCRIDRFPFKYLGLPVGANPRLFSTWLPMLDTIRRRLGSWGNKFISLGGRIVLINAVLSAIPIFFLSYMKMPMKVWREVVRIQHNFLWGGLTKKRRISWVKWKDLCKPKKEGGLGIRNLRFVNLSLLAKWRWRLLLEEEEVWKHVIMAKYGDGALGNVTLGDTVFGNVCSAWWGDLCKLDKGDGWFNQVVTKNVGRGDSTMFWKDVWAGYQTLEQQFPRLFGISAQQHEKVANMGSWENGVWRWGLLWRRQFFVWENDLLRQLEEVLTNSTITEAVDRWVWKPNEEDGFSVKSL</sequence>
<evidence type="ECO:0000256" key="1">
    <source>
        <dbReference type="SAM" id="Phobius"/>
    </source>
</evidence>
<comment type="caution">
    <text evidence="2">The sequence shown here is derived from an EMBL/GenBank/DDBJ whole genome shotgun (WGS) entry which is preliminary data.</text>
</comment>
<dbReference type="GO" id="GO:0003964">
    <property type="term" value="F:RNA-directed DNA polymerase activity"/>
    <property type="evidence" value="ECO:0007669"/>
    <property type="project" value="UniProtKB-KW"/>
</dbReference>
<name>A0A392M4L8_9FABA</name>
<gene>
    <name evidence="2" type="ORF">A2U01_0003019</name>
</gene>
<keyword evidence="1" id="KW-0472">Membrane</keyword>
<dbReference type="Proteomes" id="UP000265520">
    <property type="component" value="Unassembled WGS sequence"/>
</dbReference>
<accession>A0A392M4L8</accession>
<feature type="non-terminal residue" evidence="2">
    <location>
        <position position="394"/>
    </location>
</feature>
<evidence type="ECO:0000313" key="2">
    <source>
        <dbReference type="EMBL" id="MCH82219.1"/>
    </source>
</evidence>